<reference evidence="1 2" key="1">
    <citation type="submission" date="2012-05" db="EMBL/GenBank/DDBJ databases">
        <authorList>
            <person name="Harkins D.M."/>
            <person name="Madupu R."/>
            <person name="Durkin A.S."/>
            <person name="Torralba M."/>
            <person name="Methe B."/>
            <person name="Sutton G.G."/>
            <person name="Nelson K.E."/>
        </authorList>
    </citation>
    <scope>NUCLEOTIDE SEQUENCE [LARGE SCALE GENOMIC DNA]</scope>
    <source>
        <strain evidence="1 2">F0489</strain>
    </source>
</reference>
<accession>J1GV53</accession>
<dbReference type="GO" id="GO:0016791">
    <property type="term" value="F:phosphatase activity"/>
    <property type="evidence" value="ECO:0007669"/>
    <property type="project" value="TreeGrafter"/>
</dbReference>
<dbReference type="OrthoDB" id="9793115at2"/>
<dbReference type="PANTHER" id="PTHR48100">
    <property type="entry name" value="BROAD-SPECIFICITY PHOSPHATASE YOR283W-RELATED"/>
    <property type="match status" value="1"/>
</dbReference>
<dbReference type="SMART" id="SM00855">
    <property type="entry name" value="PGAM"/>
    <property type="match status" value="1"/>
</dbReference>
<dbReference type="CDD" id="cd07067">
    <property type="entry name" value="HP_PGM_like"/>
    <property type="match status" value="1"/>
</dbReference>
<evidence type="ECO:0000313" key="1">
    <source>
        <dbReference type="EMBL" id="EJF36753.1"/>
    </source>
</evidence>
<dbReference type="AlphaFoldDB" id="J1GV53"/>
<dbReference type="SUPFAM" id="SSF53254">
    <property type="entry name" value="Phosphoglycerate mutase-like"/>
    <property type="match status" value="1"/>
</dbReference>
<dbReference type="PATRIC" id="fig|1125718.3.peg.2782"/>
<dbReference type="InterPro" id="IPR013078">
    <property type="entry name" value="His_Pase_superF_clade-1"/>
</dbReference>
<dbReference type="InterPro" id="IPR050275">
    <property type="entry name" value="PGM_Phosphatase"/>
</dbReference>
<comment type="caution">
    <text evidence="1">The sequence shown here is derived from an EMBL/GenBank/DDBJ whole genome shotgun (WGS) entry which is preliminary data.</text>
</comment>
<sequence>MKLLLVRHGRTIANIMGALDTAFPGNSLDAAGLTQAASLPGRLDPDRLGEISSLWTSPIARARQTIAPLEGATGLMATIDSGLREVLAGDLEMHTDARSVACYTDTTRAWMIGRTAARLPGSPEDGADTFARFDNAVTRIARTTAEHVGAEGTALLVAHGTVLRLWTALAAAPGGGADPAWIADHPMRNAGISLVEGDPEEGWRLVDWNEGEWNSTHSTGRPSSA</sequence>
<evidence type="ECO:0000313" key="2">
    <source>
        <dbReference type="Proteomes" id="UP000002941"/>
    </source>
</evidence>
<keyword evidence="2" id="KW-1185">Reference proteome</keyword>
<dbReference type="PANTHER" id="PTHR48100:SF58">
    <property type="entry name" value="PE-PGRS FAMILY PROTEIN PE_PGRS11"/>
    <property type="match status" value="1"/>
</dbReference>
<dbReference type="Proteomes" id="UP000002941">
    <property type="component" value="Unassembled WGS sequence"/>
</dbReference>
<name>J1GV53_9ACTO</name>
<gene>
    <name evidence="1" type="ORF">HMPREF1318_2090</name>
</gene>
<dbReference type="Gene3D" id="3.40.50.1240">
    <property type="entry name" value="Phosphoglycerate mutase-like"/>
    <property type="match status" value="1"/>
</dbReference>
<dbReference type="eggNOG" id="COG0406">
    <property type="taxonomic scope" value="Bacteria"/>
</dbReference>
<dbReference type="GO" id="GO:0005737">
    <property type="term" value="C:cytoplasm"/>
    <property type="evidence" value="ECO:0007669"/>
    <property type="project" value="TreeGrafter"/>
</dbReference>
<dbReference type="InterPro" id="IPR029033">
    <property type="entry name" value="His_PPase_superfam"/>
</dbReference>
<dbReference type="RefSeq" id="WP_008733872.1">
    <property type="nucleotide sequence ID" value="NZ_AKFT01000215.1"/>
</dbReference>
<proteinExistence type="predicted"/>
<dbReference type="Pfam" id="PF00300">
    <property type="entry name" value="His_Phos_1"/>
    <property type="match status" value="1"/>
</dbReference>
<organism evidence="1 2">
    <name type="scientific">Actinomyces massiliensis F0489</name>
    <dbReference type="NCBI Taxonomy" id="1125718"/>
    <lineage>
        <taxon>Bacteria</taxon>
        <taxon>Bacillati</taxon>
        <taxon>Actinomycetota</taxon>
        <taxon>Actinomycetes</taxon>
        <taxon>Actinomycetales</taxon>
        <taxon>Actinomycetaceae</taxon>
        <taxon>Actinomyces</taxon>
    </lineage>
</organism>
<dbReference type="EMBL" id="AKFT01000215">
    <property type="protein sequence ID" value="EJF36753.1"/>
    <property type="molecule type" value="Genomic_DNA"/>
</dbReference>
<protein>
    <submittedName>
        <fullName evidence="1">Histidine phosphatase superfamily (Branch 1)</fullName>
    </submittedName>
</protein>